<organism evidence="2 3">
    <name type="scientific">Roseivirga pacifica</name>
    <dbReference type="NCBI Taxonomy" id="1267423"/>
    <lineage>
        <taxon>Bacteria</taxon>
        <taxon>Pseudomonadati</taxon>
        <taxon>Bacteroidota</taxon>
        <taxon>Cytophagia</taxon>
        <taxon>Cytophagales</taxon>
        <taxon>Roseivirgaceae</taxon>
        <taxon>Roseivirga</taxon>
    </lineage>
</organism>
<evidence type="ECO:0000256" key="1">
    <source>
        <dbReference type="SAM" id="MobiDB-lite"/>
    </source>
</evidence>
<protein>
    <submittedName>
        <fullName evidence="2">Uncharacterized protein</fullName>
    </submittedName>
</protein>
<dbReference type="Proteomes" id="UP000199437">
    <property type="component" value="Unassembled WGS sequence"/>
</dbReference>
<dbReference type="STRING" id="1267423.SAMN05216290_3994"/>
<dbReference type="EMBL" id="FOIR01000006">
    <property type="protein sequence ID" value="SEW43840.1"/>
    <property type="molecule type" value="Genomic_DNA"/>
</dbReference>
<accession>A0A1I0RRK4</accession>
<evidence type="ECO:0000313" key="2">
    <source>
        <dbReference type="EMBL" id="SEW43840.1"/>
    </source>
</evidence>
<keyword evidence="3" id="KW-1185">Reference proteome</keyword>
<name>A0A1I0RRK4_9BACT</name>
<sequence length="105" mass="11719">MAIKQSLEANKQFILDSLPTQELKDEFLKNLESAPETVAQPSVQEQIKEAEAPDYVTEEMYAGIKKELTDMTPVPKMTPAEEKAAIEEGLKNPPKETNQEDEAAQ</sequence>
<dbReference type="OrthoDB" id="982731at2"/>
<dbReference type="AlphaFoldDB" id="A0A1I0RRK4"/>
<evidence type="ECO:0000313" key="3">
    <source>
        <dbReference type="Proteomes" id="UP000199437"/>
    </source>
</evidence>
<dbReference type="GeneID" id="99988659"/>
<feature type="region of interest" description="Disordered" evidence="1">
    <location>
        <begin position="72"/>
        <end position="105"/>
    </location>
</feature>
<proteinExistence type="predicted"/>
<feature type="compositionally biased region" description="Basic and acidic residues" evidence="1">
    <location>
        <begin position="79"/>
        <end position="98"/>
    </location>
</feature>
<gene>
    <name evidence="2" type="ORF">SAMN05216290_3994</name>
</gene>
<reference evidence="3" key="1">
    <citation type="submission" date="2016-10" db="EMBL/GenBank/DDBJ databases">
        <authorList>
            <person name="Varghese N."/>
            <person name="Submissions S."/>
        </authorList>
    </citation>
    <scope>NUCLEOTIDE SEQUENCE [LARGE SCALE GENOMIC DNA]</scope>
    <source>
        <strain evidence="3">CGMCC 1.12402</strain>
    </source>
</reference>
<dbReference type="RefSeq" id="WP_090261192.1">
    <property type="nucleotide sequence ID" value="NZ_FOIR01000006.1"/>
</dbReference>